<keyword evidence="1" id="KW-0614">Plasmid</keyword>
<sequence length="113" mass="12633">MNSWLISFQTDRAGRDADVHLLLPGEAFTLAEAACDRMGATWWPDGGPPDTQGCYWRWPQGTVWLNRITLLSEREAADLNGLNFLEAWTVEGTRHAPVIRDAGGTAWEDAYRA</sequence>
<keyword evidence="2" id="KW-1185">Reference proteome</keyword>
<dbReference type="EMBL" id="CP054213">
    <property type="protein sequence ID" value="QKJ89342.1"/>
    <property type="molecule type" value="Genomic_DNA"/>
</dbReference>
<organism evidence="1 2">
    <name type="scientific">Paramixta manurensis</name>
    <dbReference type="NCBI Taxonomy" id="2740817"/>
    <lineage>
        <taxon>Bacteria</taxon>
        <taxon>Pseudomonadati</taxon>
        <taxon>Pseudomonadota</taxon>
        <taxon>Gammaproteobacteria</taxon>
        <taxon>Enterobacterales</taxon>
        <taxon>Erwiniaceae</taxon>
        <taxon>Paramixta</taxon>
    </lineage>
</organism>
<accession>A0A6M8UR38</accession>
<dbReference type="Proteomes" id="UP000505325">
    <property type="component" value="Plasmid pPD-1"/>
</dbReference>
<evidence type="ECO:0000313" key="2">
    <source>
        <dbReference type="Proteomes" id="UP000505325"/>
    </source>
</evidence>
<protein>
    <submittedName>
        <fullName evidence="1">Uncharacterized protein</fullName>
    </submittedName>
</protein>
<dbReference type="KEGG" id="pmak:PMPD1_4444"/>
<name>A0A6M8UR38_9GAMM</name>
<gene>
    <name evidence="1" type="ORF">PMPD1_4444</name>
</gene>
<reference evidence="1 2" key="1">
    <citation type="submission" date="2020-06" db="EMBL/GenBank/DDBJ databases">
        <title>Genome sequence of Paramixta manurensis strain PD-1.</title>
        <authorList>
            <person name="Lee C.W."/>
            <person name="Kim J."/>
        </authorList>
    </citation>
    <scope>NUCLEOTIDE SEQUENCE [LARGE SCALE GENOMIC DNA]</scope>
    <source>
        <strain evidence="1 2">PD-1</strain>
        <plasmid evidence="2">ppd-1</plasmid>
    </source>
</reference>
<proteinExistence type="predicted"/>
<dbReference type="RefSeq" id="WP_173636397.1">
    <property type="nucleotide sequence ID" value="NZ_CP054213.1"/>
</dbReference>
<dbReference type="AlphaFoldDB" id="A0A6M8UR38"/>
<evidence type="ECO:0000313" key="1">
    <source>
        <dbReference type="EMBL" id="QKJ89342.1"/>
    </source>
</evidence>
<geneLocation type="plasmid" evidence="2">
    <name>ppd-1</name>
</geneLocation>